<feature type="chain" id="PRO_5046981768" evidence="8">
    <location>
        <begin position="18"/>
        <end position="1088"/>
    </location>
</feature>
<dbReference type="Pfam" id="PF13715">
    <property type="entry name" value="CarbopepD_reg_2"/>
    <property type="match status" value="1"/>
</dbReference>
<dbReference type="Gene3D" id="2.170.130.10">
    <property type="entry name" value="TonB-dependent receptor, plug domain"/>
    <property type="match status" value="1"/>
</dbReference>
<evidence type="ECO:0000313" key="11">
    <source>
        <dbReference type="Proteomes" id="UP001176883"/>
    </source>
</evidence>
<dbReference type="Pfam" id="PF07715">
    <property type="entry name" value="Plug"/>
    <property type="match status" value="1"/>
</dbReference>
<comment type="similarity">
    <text evidence="7">Belongs to the TonB-dependent receptor family.</text>
</comment>
<organism evidence="10 11">
    <name type="scientific">Flavivirga aquimarina</name>
    <dbReference type="NCBI Taxonomy" id="2027862"/>
    <lineage>
        <taxon>Bacteria</taxon>
        <taxon>Pseudomonadati</taxon>
        <taxon>Bacteroidota</taxon>
        <taxon>Flavobacteriia</taxon>
        <taxon>Flavobacteriales</taxon>
        <taxon>Flavobacteriaceae</taxon>
        <taxon>Flavivirga</taxon>
    </lineage>
</organism>
<comment type="caution">
    <text evidence="10">The sequence shown here is derived from an EMBL/GenBank/DDBJ whole genome shotgun (WGS) entry which is preliminary data.</text>
</comment>
<dbReference type="InterPro" id="IPR039426">
    <property type="entry name" value="TonB-dep_rcpt-like"/>
</dbReference>
<accession>A0ABT8WF63</accession>
<evidence type="ECO:0000256" key="7">
    <source>
        <dbReference type="PROSITE-ProRule" id="PRU01360"/>
    </source>
</evidence>
<reference evidence="10" key="1">
    <citation type="submission" date="2023-07" db="EMBL/GenBank/DDBJ databases">
        <title>Two novel species in the genus Flavivirga.</title>
        <authorList>
            <person name="Kwon K."/>
        </authorList>
    </citation>
    <scope>NUCLEOTIDE SEQUENCE</scope>
    <source>
        <strain evidence="10">KCTC 52353</strain>
    </source>
</reference>
<dbReference type="NCBIfam" id="TIGR04056">
    <property type="entry name" value="OMP_RagA_SusC"/>
    <property type="match status" value="1"/>
</dbReference>
<evidence type="ECO:0000256" key="8">
    <source>
        <dbReference type="SAM" id="SignalP"/>
    </source>
</evidence>
<dbReference type="InterPro" id="IPR037066">
    <property type="entry name" value="Plug_dom_sf"/>
</dbReference>
<feature type="signal peptide" evidence="8">
    <location>
        <begin position="1"/>
        <end position="17"/>
    </location>
</feature>
<sequence length="1088" mass="119580">MRLFLLFLFSTVFALQANESYGQKKKVSLSMNNVSIEQVLDQIETSTEFKFFFKTKSIDLERVVSIHVDKVKIDKILNQLFLDVNTSYEIKNRKILLFKSKTEDVSALKANELNKPKKELQQLVTGIITDKDGIPLPGTNILEKGTTNGTQTDFDGNYSITLKNKDAILIVSYIGYTTKEVNVNNQNTVNIVLEENAEGLNEVVIIGYGQIRAGDATGAVSSLKPEDMNGGLIASPGQLIQGRTSGVQVTSNSGEPGGGISIRIRGTGSIRSGNSPLFVVDGVPLSGDDVNISGSTPGSGSSSARNPLNFINPRDIASIDILKDASATAIYGSRGANGVVIITTKKGSGKGSLDYSYTFSVGEITEKYDVGNAEEFLAGYARAGGTDPDINQGANTDWQDEIFRTAISQTHELSYGGGNESGDYRFSFSYADQEGIVKQSGMERITGRFNGSKKLLKDRIKISTQLTISDIEDDHSPITDNSNHQGDLLAGALKTNPTWPVRNSDGSFYQPDRDNPNPLAFLELSKDFSNTLKVLGSFSADVKIADWVSFKTVYGIDRSSSTRSSAYSNELVAPGIDVNDGNGRAYIRTQQTDNIIWENYFTFNNYFEKIGLDFNALLGYSYQRFDSWGSGLQAADFRVSDLDVMLNNMTSANLSTLDYTFRTVDELQSYFTRMNFVYKEKYLLTSTVRFDGSTKFGSDNTTGVFPSLAFKWKISKESFAPSVFSHLNLRVGWGVTGNQNIPHNLYTRRQRYGSPTLNAITGEITPGGISNVTFENQGLKWEETEQLGFGLEFGFMQNRLRGSVDYYNKTTTDLLVQLNAAEPAPQAFVWQNLDADVINKGIEFELEYDVINKDDFGWTISTNASFNDNVVENFDFGFLETGAIQGQGLSGTTVQRVQNGQSLYAFYLPEFTGFNSSGEATFGETKFTGDTPLPTATAALTNTFHYKNFDLSIFFNGQFGHSIYSNTANAFFNAPSVSSGRNATNEVLSGVETSTSPLNVSTLYLEKADFVRLQDLTLGYNLELGENSALRSLRFSLTGQNLFTITNYSGQDPEVNTSKPIDGIPSFGIDYTPYPRVRTISFGLNASF</sequence>
<evidence type="ECO:0000256" key="1">
    <source>
        <dbReference type="ARBA" id="ARBA00004571"/>
    </source>
</evidence>
<dbReference type="SUPFAM" id="SSF56935">
    <property type="entry name" value="Porins"/>
    <property type="match status" value="1"/>
</dbReference>
<evidence type="ECO:0000256" key="3">
    <source>
        <dbReference type="ARBA" id="ARBA00022452"/>
    </source>
</evidence>
<comment type="subcellular location">
    <subcellularLocation>
        <location evidence="1 7">Cell outer membrane</location>
        <topology evidence="1 7">Multi-pass membrane protein</topology>
    </subcellularLocation>
</comment>
<keyword evidence="3 7" id="KW-1134">Transmembrane beta strand</keyword>
<dbReference type="InterPro" id="IPR023996">
    <property type="entry name" value="TonB-dep_OMP_SusC/RagA"/>
</dbReference>
<dbReference type="InterPro" id="IPR036942">
    <property type="entry name" value="Beta-barrel_TonB_sf"/>
</dbReference>
<evidence type="ECO:0000259" key="9">
    <source>
        <dbReference type="Pfam" id="PF07715"/>
    </source>
</evidence>
<keyword evidence="4 7" id="KW-0812">Transmembrane</keyword>
<evidence type="ECO:0000256" key="5">
    <source>
        <dbReference type="ARBA" id="ARBA00023136"/>
    </source>
</evidence>
<feature type="domain" description="TonB-dependent receptor plug" evidence="9">
    <location>
        <begin position="215"/>
        <end position="339"/>
    </location>
</feature>
<dbReference type="PROSITE" id="PS52016">
    <property type="entry name" value="TONB_DEPENDENT_REC_3"/>
    <property type="match status" value="1"/>
</dbReference>
<evidence type="ECO:0000256" key="2">
    <source>
        <dbReference type="ARBA" id="ARBA00022448"/>
    </source>
</evidence>
<keyword evidence="2 7" id="KW-0813">Transport</keyword>
<dbReference type="InterPro" id="IPR008969">
    <property type="entry name" value="CarboxyPept-like_regulatory"/>
</dbReference>
<evidence type="ECO:0000313" key="10">
    <source>
        <dbReference type="EMBL" id="MDO5971781.1"/>
    </source>
</evidence>
<keyword evidence="5 7" id="KW-0472">Membrane</keyword>
<evidence type="ECO:0000256" key="4">
    <source>
        <dbReference type="ARBA" id="ARBA00022692"/>
    </source>
</evidence>
<dbReference type="RefSeq" id="WP_303279494.1">
    <property type="nucleotide sequence ID" value="NZ_JAUOEK010000172.1"/>
</dbReference>
<keyword evidence="8" id="KW-0732">Signal</keyword>
<name>A0ABT8WF63_9FLAO</name>
<protein>
    <submittedName>
        <fullName evidence="10">SusC/RagA family TonB-linked outer membrane protein</fullName>
    </submittedName>
</protein>
<proteinExistence type="inferred from homology"/>
<dbReference type="Gene3D" id="2.60.40.1120">
    <property type="entry name" value="Carboxypeptidase-like, regulatory domain"/>
    <property type="match status" value="1"/>
</dbReference>
<gene>
    <name evidence="10" type="ORF">Q4Q35_18420</name>
</gene>
<evidence type="ECO:0000256" key="6">
    <source>
        <dbReference type="ARBA" id="ARBA00023237"/>
    </source>
</evidence>
<dbReference type="SUPFAM" id="SSF49464">
    <property type="entry name" value="Carboxypeptidase regulatory domain-like"/>
    <property type="match status" value="1"/>
</dbReference>
<dbReference type="NCBIfam" id="TIGR04057">
    <property type="entry name" value="SusC_RagA_signa"/>
    <property type="match status" value="1"/>
</dbReference>
<dbReference type="InterPro" id="IPR012910">
    <property type="entry name" value="Plug_dom"/>
</dbReference>
<dbReference type="InterPro" id="IPR023997">
    <property type="entry name" value="TonB-dep_OMP_SusC/RagA_CS"/>
</dbReference>
<dbReference type="Proteomes" id="UP001176883">
    <property type="component" value="Unassembled WGS sequence"/>
</dbReference>
<keyword evidence="11" id="KW-1185">Reference proteome</keyword>
<keyword evidence="6 7" id="KW-0998">Cell outer membrane</keyword>
<dbReference type="EMBL" id="JAUOEK010000172">
    <property type="protein sequence ID" value="MDO5971781.1"/>
    <property type="molecule type" value="Genomic_DNA"/>
</dbReference>
<dbReference type="Gene3D" id="2.40.170.20">
    <property type="entry name" value="TonB-dependent receptor, beta-barrel domain"/>
    <property type="match status" value="1"/>
</dbReference>